<feature type="region of interest" description="Disordered" evidence="1">
    <location>
        <begin position="15"/>
        <end position="36"/>
    </location>
</feature>
<reference evidence="2 3" key="1">
    <citation type="journal article" date="2019" name="Int. J. Syst. Evol. Microbiol.">
        <title>The Global Catalogue of Microorganisms (GCM) 10K type strain sequencing project: providing services to taxonomists for standard genome sequencing and annotation.</title>
        <authorList>
            <consortium name="The Broad Institute Genomics Platform"/>
            <consortium name="The Broad Institute Genome Sequencing Center for Infectious Disease"/>
            <person name="Wu L."/>
            <person name="Ma J."/>
        </authorList>
    </citation>
    <scope>NUCLEOTIDE SEQUENCE [LARGE SCALE GENOMIC DNA]</scope>
    <source>
        <strain evidence="2 3">JCM 4565</strain>
    </source>
</reference>
<name>A0ABN0XRJ2_9ACTN</name>
<comment type="caution">
    <text evidence="2">The sequence shown here is derived from an EMBL/GenBank/DDBJ whole genome shotgun (WGS) entry which is preliminary data.</text>
</comment>
<evidence type="ECO:0000313" key="2">
    <source>
        <dbReference type="EMBL" id="GAA0371060.1"/>
    </source>
</evidence>
<feature type="compositionally biased region" description="Basic and acidic residues" evidence="1">
    <location>
        <begin position="107"/>
        <end position="120"/>
    </location>
</feature>
<evidence type="ECO:0000313" key="3">
    <source>
        <dbReference type="Proteomes" id="UP001500063"/>
    </source>
</evidence>
<sequence>MKDFIARLFQRARAPFKPRTLNAPQPPAPPSAGPEPQSTCGVYIWATAHGIDLKPSSPLADCRCSEHIREPVPEVGSYVVDVRTDRIGRVMGDAGPYLQLRPPAGGREWDVEPGDTRPATDSELLSAKVKVVNSGGRWGK</sequence>
<keyword evidence="3" id="KW-1185">Reference proteome</keyword>
<proteinExistence type="predicted"/>
<organism evidence="2 3">
    <name type="scientific">Streptomyces blastmyceticus</name>
    <dbReference type="NCBI Taxonomy" id="68180"/>
    <lineage>
        <taxon>Bacteria</taxon>
        <taxon>Bacillati</taxon>
        <taxon>Actinomycetota</taxon>
        <taxon>Actinomycetes</taxon>
        <taxon>Kitasatosporales</taxon>
        <taxon>Streptomycetaceae</taxon>
        <taxon>Streptomyces</taxon>
    </lineage>
</organism>
<feature type="compositionally biased region" description="Pro residues" evidence="1">
    <location>
        <begin position="24"/>
        <end position="33"/>
    </location>
</feature>
<feature type="region of interest" description="Disordered" evidence="1">
    <location>
        <begin position="98"/>
        <end position="126"/>
    </location>
</feature>
<protein>
    <submittedName>
        <fullName evidence="2">Uncharacterized protein</fullName>
    </submittedName>
</protein>
<evidence type="ECO:0000256" key="1">
    <source>
        <dbReference type="SAM" id="MobiDB-lite"/>
    </source>
</evidence>
<dbReference type="RefSeq" id="WP_344122722.1">
    <property type="nucleotide sequence ID" value="NZ_BAAABW010000028.1"/>
</dbReference>
<dbReference type="EMBL" id="BAAABW010000028">
    <property type="protein sequence ID" value="GAA0371060.1"/>
    <property type="molecule type" value="Genomic_DNA"/>
</dbReference>
<dbReference type="Proteomes" id="UP001500063">
    <property type="component" value="Unassembled WGS sequence"/>
</dbReference>
<accession>A0ABN0XRJ2</accession>
<gene>
    <name evidence="2" type="ORF">GCM10010319_56350</name>
</gene>